<dbReference type="AlphaFoldDB" id="A0A7W6MMT0"/>
<protein>
    <recommendedName>
        <fullName evidence="1">CoA-binding domain-containing protein</fullName>
    </recommendedName>
</protein>
<name>A0A7W6MMT0_9HYPH</name>
<reference evidence="2 3" key="1">
    <citation type="submission" date="2020-08" db="EMBL/GenBank/DDBJ databases">
        <title>Genomic Encyclopedia of Type Strains, Phase IV (KMG-IV): sequencing the most valuable type-strain genomes for metagenomic binning, comparative biology and taxonomic classification.</title>
        <authorList>
            <person name="Goeker M."/>
        </authorList>
    </citation>
    <scope>NUCLEOTIDE SEQUENCE [LARGE SCALE GENOMIC DNA]</scope>
    <source>
        <strain evidence="2 3">DSM 103570</strain>
    </source>
</reference>
<gene>
    <name evidence="2" type="ORF">GGR03_000161</name>
</gene>
<evidence type="ECO:0000259" key="1">
    <source>
        <dbReference type="SMART" id="SM00881"/>
    </source>
</evidence>
<dbReference type="Pfam" id="PF13380">
    <property type="entry name" value="CoA_binding_2"/>
    <property type="match status" value="1"/>
</dbReference>
<dbReference type="InterPro" id="IPR036291">
    <property type="entry name" value="NAD(P)-bd_dom_sf"/>
</dbReference>
<dbReference type="PANTHER" id="PTHR33303">
    <property type="entry name" value="CYTOPLASMIC PROTEIN-RELATED"/>
    <property type="match status" value="1"/>
</dbReference>
<feature type="domain" description="CoA-binding" evidence="1">
    <location>
        <begin position="16"/>
        <end position="113"/>
    </location>
</feature>
<dbReference type="RefSeq" id="WP_183205442.1">
    <property type="nucleotide sequence ID" value="NZ_JAAAMM010000001.1"/>
</dbReference>
<evidence type="ECO:0000313" key="2">
    <source>
        <dbReference type="EMBL" id="MBB4001114.1"/>
    </source>
</evidence>
<dbReference type="Proteomes" id="UP000588647">
    <property type="component" value="Unassembled WGS sequence"/>
</dbReference>
<dbReference type="InterPro" id="IPR003781">
    <property type="entry name" value="CoA-bd"/>
</dbReference>
<comment type="caution">
    <text evidence="2">The sequence shown here is derived from an EMBL/GenBank/DDBJ whole genome shotgun (WGS) entry which is preliminary data.</text>
</comment>
<dbReference type="Gene3D" id="3.40.50.720">
    <property type="entry name" value="NAD(P)-binding Rossmann-like Domain"/>
    <property type="match status" value="1"/>
</dbReference>
<dbReference type="PANTHER" id="PTHR33303:SF2">
    <property type="entry name" value="COA-BINDING DOMAIN-CONTAINING PROTEIN"/>
    <property type="match status" value="1"/>
</dbReference>
<sequence>MSAAPLRYDDAVIRRILTEIRTIAMVGASAKEIRPSYFVLKYLLAKGFRVIPVNPGLAGQEILGQTVYADLASIPEPVDMVDVFRSSDAVPAVVDQALALDPKPKVIWTQLGVRHDEAASKAEAAGLTVIMDRCPKIEFARLSGEIGWNGVNSRVISSKKPTRGSGYQSFGLGPRR</sequence>
<keyword evidence="3" id="KW-1185">Reference proteome</keyword>
<dbReference type="SMART" id="SM00881">
    <property type="entry name" value="CoA_binding"/>
    <property type="match status" value="1"/>
</dbReference>
<organism evidence="2 3">
    <name type="scientific">Aurantimonas endophytica</name>
    <dbReference type="NCBI Taxonomy" id="1522175"/>
    <lineage>
        <taxon>Bacteria</taxon>
        <taxon>Pseudomonadati</taxon>
        <taxon>Pseudomonadota</taxon>
        <taxon>Alphaproteobacteria</taxon>
        <taxon>Hyphomicrobiales</taxon>
        <taxon>Aurantimonadaceae</taxon>
        <taxon>Aurantimonas</taxon>
    </lineage>
</organism>
<dbReference type="EMBL" id="JACIEM010000001">
    <property type="protein sequence ID" value="MBB4001114.1"/>
    <property type="molecule type" value="Genomic_DNA"/>
</dbReference>
<proteinExistence type="predicted"/>
<evidence type="ECO:0000313" key="3">
    <source>
        <dbReference type="Proteomes" id="UP000588647"/>
    </source>
</evidence>
<dbReference type="SUPFAM" id="SSF51735">
    <property type="entry name" value="NAD(P)-binding Rossmann-fold domains"/>
    <property type="match status" value="1"/>
</dbReference>
<accession>A0A7W6MMT0</accession>